<gene>
    <name evidence="2" type="ORF">K7432_012681</name>
</gene>
<protein>
    <submittedName>
        <fullName evidence="2">Uncharacterized protein</fullName>
    </submittedName>
</protein>
<evidence type="ECO:0000256" key="1">
    <source>
        <dbReference type="SAM" id="MobiDB-lite"/>
    </source>
</evidence>
<dbReference type="Proteomes" id="UP001479436">
    <property type="component" value="Unassembled WGS sequence"/>
</dbReference>
<evidence type="ECO:0000313" key="3">
    <source>
        <dbReference type="Proteomes" id="UP001479436"/>
    </source>
</evidence>
<dbReference type="EMBL" id="JASJQH010001136">
    <property type="protein sequence ID" value="KAK9761994.1"/>
    <property type="molecule type" value="Genomic_DNA"/>
</dbReference>
<name>A0ABR2WKF1_9FUNG</name>
<feature type="region of interest" description="Disordered" evidence="1">
    <location>
        <begin position="1"/>
        <end position="21"/>
    </location>
</feature>
<accession>A0ABR2WKF1</accession>
<comment type="caution">
    <text evidence="2">The sequence shown here is derived from an EMBL/GenBank/DDBJ whole genome shotgun (WGS) entry which is preliminary data.</text>
</comment>
<organism evidence="2 3">
    <name type="scientific">Basidiobolus ranarum</name>
    <dbReference type="NCBI Taxonomy" id="34480"/>
    <lineage>
        <taxon>Eukaryota</taxon>
        <taxon>Fungi</taxon>
        <taxon>Fungi incertae sedis</taxon>
        <taxon>Zoopagomycota</taxon>
        <taxon>Entomophthoromycotina</taxon>
        <taxon>Basidiobolomycetes</taxon>
        <taxon>Basidiobolales</taxon>
        <taxon>Basidiobolaceae</taxon>
        <taxon>Basidiobolus</taxon>
    </lineage>
</organism>
<proteinExistence type="predicted"/>
<feature type="region of interest" description="Disordered" evidence="1">
    <location>
        <begin position="187"/>
        <end position="223"/>
    </location>
</feature>
<keyword evidence="3" id="KW-1185">Reference proteome</keyword>
<evidence type="ECO:0000313" key="2">
    <source>
        <dbReference type="EMBL" id="KAK9761994.1"/>
    </source>
</evidence>
<feature type="compositionally biased region" description="Basic and acidic residues" evidence="1">
    <location>
        <begin position="187"/>
        <end position="201"/>
    </location>
</feature>
<sequence>MLFQKCNNSSLNGQKKSTASTSPCISIAPLFPRLTKTFLGCKEASKIKGCEMPHSCALAPTLSRLWRNLFPKGISPMQRLYAEPYNSVNKSNYLHNVAESTGLAALGHNHLGFTAQRLYQINPTSSLNPTQHNSSEHASEYDFFAHNRENADIPWEDFQLYDSDSESDSGNESSLFAPMFAPLSEVHQARPIHEEKWERHSRTSSSNPETEQGNRRRGFLHTD</sequence>
<reference evidence="2 3" key="1">
    <citation type="submission" date="2023-04" db="EMBL/GenBank/DDBJ databases">
        <title>Genome of Basidiobolus ranarum AG-B5.</title>
        <authorList>
            <person name="Stajich J.E."/>
            <person name="Carter-House D."/>
            <person name="Gryganskyi A."/>
        </authorList>
    </citation>
    <scope>NUCLEOTIDE SEQUENCE [LARGE SCALE GENOMIC DNA]</scope>
    <source>
        <strain evidence="2 3">AG-B5</strain>
    </source>
</reference>